<gene>
    <name evidence="10" type="ORF">FEM33_13125</name>
</gene>
<feature type="transmembrane region" description="Helical" evidence="7">
    <location>
        <begin position="12"/>
        <end position="31"/>
    </location>
</feature>
<dbReference type="SUPFAM" id="SSF47384">
    <property type="entry name" value="Homodimeric domain of signal transducing histidine kinase"/>
    <property type="match status" value="1"/>
</dbReference>
<dbReference type="SUPFAM" id="SSF55874">
    <property type="entry name" value="ATPase domain of HSP90 chaperone/DNA topoisomerase II/histidine kinase"/>
    <property type="match status" value="1"/>
</dbReference>
<dbReference type="FunFam" id="3.30.565.10:FF:000010">
    <property type="entry name" value="Sensor histidine kinase RcsC"/>
    <property type="match status" value="1"/>
</dbReference>
<dbReference type="Pfam" id="PF02518">
    <property type="entry name" value="HATPase_c"/>
    <property type="match status" value="1"/>
</dbReference>
<dbReference type="InterPro" id="IPR004358">
    <property type="entry name" value="Sig_transdc_His_kin-like_C"/>
</dbReference>
<dbReference type="InterPro" id="IPR001789">
    <property type="entry name" value="Sig_transdc_resp-reg_receiver"/>
</dbReference>
<sequence length="1139" mass="127391">MRITFQRQVLFGISFSIILVFIVGLTSYNAIRMQQENAGWVNHTKQVILVSTSVRNLLLRAESNVRGFTITRNPTFEYNYKTASEQIWSELDILRNLVMDNRVQASRIDSLMPLMQSRIQTMNVQYELVKSGSYSEDTIKALILKGKDLSSQIDFYFRRVENLEEGLLTEREQNALTSSNEAKQYIVFGTLIFLLVVFMLYYLVKKTYNAQIVSEQNALKANELLEELACEDQEKNWILIAAVQLSEAIRGEPTPMELSKNMLSKLVSVSDAAVGTMYLVNRTGEILKLAASYGISEPVAEIIPLGNGILGQLAADKTSIKRLEVAPAYFKIQSGTGSTEPGIVFVKTFIFEDFVTAVVEIGFLNNPGAKFAKLLEMISDNVAVAIMASKARLMTNELLEKTQLQAEELESQQEELRVTNEELTRQSSLLQVSEEELRIQQEELKQTNTELKEKAFMLEEQKRTIEEARDQIQLKADELEKSGRFKSEFLANMSHELRTPLNSILILSRILSENKEARLSNEEQRYASVIFNSGNDLLTLINDILDLAKVESGKIELFYEQVKTELLLAEIRNTFQKVAENKGLVLKIEKDGSCPEMIYVDQVRLLQILRNLISNAIKFTSSPGTVSLTISRKENELYFKVADTGIGIPADKQQSIFEAFQQADGSTSRKYGGTGLGLSISRELTNLFKGSISLVSEPEKGSEFTLKIPVQNGRESAEIVTEPVKHAEPAPASIAVIKPVNGKSNRLLLIEDDEIFAADMSAKARDFGFEVQVANNGKDALAMAASFNPTAIILDMHLPDMSGDEVLQKLKSNPDTKSIPVHTVSAGEYFNADMLKGGAVGFMQKPVDQKSAENIFSLLKLEGKKTDKQRILLIEDDAYQSKYLGDFLAENNIFVLYAYSGKEALAILNREPVDGIILDIRLSDMNGLDLLDQIKKKTEWNSLPVVVNTAEDLTQTDLNRVLKYAHSVVMKTKKSNERLLDEVKLFLKKIKPAEPGEEPVKKPFSNPVVHAENVFVGRKILLADDDMRNIFALSAVLEDSGFSIEIATNGKEAIQKLEETANIDLVLMDVMMPEMDGIEATRTIRQMNRWPDLPIIAVTAKAMQGDREQCLAAGANDYISKPVDIDKLLSLIKVWLHSA</sequence>
<dbReference type="Gene3D" id="3.30.565.10">
    <property type="entry name" value="Histidine kinase-like ATPase, C-terminal domain"/>
    <property type="match status" value="1"/>
</dbReference>
<dbReference type="InterPro" id="IPR029016">
    <property type="entry name" value="GAF-like_dom_sf"/>
</dbReference>
<keyword evidence="6" id="KW-0175">Coiled coil</keyword>
<dbReference type="PANTHER" id="PTHR45339">
    <property type="entry name" value="HYBRID SIGNAL TRANSDUCTION HISTIDINE KINASE J"/>
    <property type="match status" value="1"/>
</dbReference>
<dbReference type="InterPro" id="IPR007891">
    <property type="entry name" value="CHASE3"/>
</dbReference>
<name>A0A5M8QWL2_9BACT</name>
<feature type="coiled-coil region" evidence="6">
    <location>
        <begin position="392"/>
        <end position="482"/>
    </location>
</feature>
<feature type="domain" description="Histidine kinase" evidence="8">
    <location>
        <begin position="492"/>
        <end position="712"/>
    </location>
</feature>
<keyword evidence="4" id="KW-0902">Two-component regulatory system</keyword>
<evidence type="ECO:0000259" key="8">
    <source>
        <dbReference type="PROSITE" id="PS50109"/>
    </source>
</evidence>
<evidence type="ECO:0000313" key="11">
    <source>
        <dbReference type="Proteomes" id="UP000323994"/>
    </source>
</evidence>
<reference evidence="10 11" key="1">
    <citation type="submission" date="2019-05" db="EMBL/GenBank/DDBJ databases">
        <authorList>
            <person name="Qu J.-H."/>
        </authorList>
    </citation>
    <scope>NUCLEOTIDE SEQUENCE [LARGE SCALE GENOMIC DNA]</scope>
    <source>
        <strain evidence="10 11">NS28</strain>
    </source>
</reference>
<feature type="domain" description="Response regulatory" evidence="9">
    <location>
        <begin position="1019"/>
        <end position="1136"/>
    </location>
</feature>
<keyword evidence="7" id="KW-1133">Transmembrane helix</keyword>
<dbReference type="CDD" id="cd17546">
    <property type="entry name" value="REC_hyHK_CKI1_RcsC-like"/>
    <property type="match status" value="1"/>
</dbReference>
<dbReference type="Pfam" id="PF00072">
    <property type="entry name" value="Response_reg"/>
    <property type="match status" value="3"/>
</dbReference>
<comment type="catalytic activity">
    <reaction evidence="1">
        <text>ATP + protein L-histidine = ADP + protein N-phospho-L-histidine.</text>
        <dbReference type="EC" id="2.7.13.3"/>
    </reaction>
</comment>
<dbReference type="CDD" id="cd19410">
    <property type="entry name" value="HK9-like_sensor"/>
    <property type="match status" value="1"/>
</dbReference>
<dbReference type="EC" id="2.7.13.3" evidence="2"/>
<proteinExistence type="predicted"/>
<evidence type="ECO:0000313" key="10">
    <source>
        <dbReference type="EMBL" id="KAA6439214.1"/>
    </source>
</evidence>
<dbReference type="Gene3D" id="3.40.50.2300">
    <property type="match status" value="3"/>
</dbReference>
<protein>
    <recommendedName>
        <fullName evidence="2">histidine kinase</fullName>
        <ecNumber evidence="2">2.7.13.3</ecNumber>
    </recommendedName>
</protein>
<dbReference type="SUPFAM" id="SSF55781">
    <property type="entry name" value="GAF domain-like"/>
    <property type="match status" value="1"/>
</dbReference>
<feature type="modified residue" description="4-aspartylphosphate" evidence="5">
    <location>
        <position position="795"/>
    </location>
</feature>
<dbReference type="AlphaFoldDB" id="A0A5M8QWL2"/>
<accession>A0A5M8QWL2</accession>
<dbReference type="RefSeq" id="WP_139012465.1">
    <property type="nucleotide sequence ID" value="NZ_VBSN01000038.1"/>
</dbReference>
<dbReference type="InterPro" id="IPR011006">
    <property type="entry name" value="CheY-like_superfamily"/>
</dbReference>
<evidence type="ECO:0000256" key="6">
    <source>
        <dbReference type="SAM" id="Coils"/>
    </source>
</evidence>
<dbReference type="PROSITE" id="PS50110">
    <property type="entry name" value="RESPONSE_REGULATORY"/>
    <property type="match status" value="3"/>
</dbReference>
<evidence type="ECO:0000256" key="7">
    <source>
        <dbReference type="SAM" id="Phobius"/>
    </source>
</evidence>
<dbReference type="PRINTS" id="PR00344">
    <property type="entry name" value="BCTRLSENSOR"/>
</dbReference>
<keyword evidence="7" id="KW-0812">Transmembrane</keyword>
<dbReference type="Gene3D" id="1.10.287.130">
    <property type="match status" value="1"/>
</dbReference>
<keyword evidence="11" id="KW-1185">Reference proteome</keyword>
<feature type="modified residue" description="4-aspartylphosphate" evidence="5">
    <location>
        <position position="1069"/>
    </location>
</feature>
<dbReference type="InterPro" id="IPR003661">
    <property type="entry name" value="HisK_dim/P_dom"/>
</dbReference>
<dbReference type="CDD" id="cd00082">
    <property type="entry name" value="HisKA"/>
    <property type="match status" value="1"/>
</dbReference>
<feature type="transmembrane region" description="Helical" evidence="7">
    <location>
        <begin position="185"/>
        <end position="204"/>
    </location>
</feature>
<dbReference type="InterPro" id="IPR005467">
    <property type="entry name" value="His_kinase_dom"/>
</dbReference>
<dbReference type="GO" id="GO:0000155">
    <property type="term" value="F:phosphorelay sensor kinase activity"/>
    <property type="evidence" value="ECO:0007669"/>
    <property type="project" value="InterPro"/>
</dbReference>
<comment type="caution">
    <text evidence="10">The sequence shown here is derived from an EMBL/GenBank/DDBJ whole genome shotgun (WGS) entry which is preliminary data.</text>
</comment>
<dbReference type="SMART" id="SM00387">
    <property type="entry name" value="HATPase_c"/>
    <property type="match status" value="1"/>
</dbReference>
<dbReference type="InterPro" id="IPR036097">
    <property type="entry name" value="HisK_dim/P_sf"/>
</dbReference>
<evidence type="ECO:0000259" key="9">
    <source>
        <dbReference type="PROSITE" id="PS50110"/>
    </source>
</evidence>
<dbReference type="PROSITE" id="PS50109">
    <property type="entry name" value="HIS_KIN"/>
    <property type="match status" value="1"/>
</dbReference>
<feature type="domain" description="Response regulatory" evidence="9">
    <location>
        <begin position="746"/>
        <end position="860"/>
    </location>
</feature>
<dbReference type="EMBL" id="VBSN01000038">
    <property type="protein sequence ID" value="KAA6439214.1"/>
    <property type="molecule type" value="Genomic_DNA"/>
</dbReference>
<dbReference type="OrthoDB" id="9811889at2"/>
<dbReference type="CDD" id="cd16922">
    <property type="entry name" value="HATPase_EvgS-ArcB-TorS-like"/>
    <property type="match status" value="1"/>
</dbReference>
<organism evidence="10 11">
    <name type="scientific">Dyadobacter flavalbus</name>
    <dbReference type="NCBI Taxonomy" id="2579942"/>
    <lineage>
        <taxon>Bacteria</taxon>
        <taxon>Pseudomonadati</taxon>
        <taxon>Bacteroidota</taxon>
        <taxon>Cytophagia</taxon>
        <taxon>Cytophagales</taxon>
        <taxon>Spirosomataceae</taxon>
        <taxon>Dyadobacter</taxon>
    </lineage>
</organism>
<dbReference type="SMART" id="SM00448">
    <property type="entry name" value="REC"/>
    <property type="match status" value="3"/>
</dbReference>
<dbReference type="InterPro" id="IPR003594">
    <property type="entry name" value="HATPase_dom"/>
</dbReference>
<dbReference type="InterPro" id="IPR036890">
    <property type="entry name" value="HATPase_C_sf"/>
</dbReference>
<keyword evidence="7" id="KW-0472">Membrane</keyword>
<dbReference type="CDD" id="cd00156">
    <property type="entry name" value="REC"/>
    <property type="match status" value="2"/>
</dbReference>
<evidence type="ECO:0000256" key="2">
    <source>
        <dbReference type="ARBA" id="ARBA00012438"/>
    </source>
</evidence>
<evidence type="ECO:0000256" key="1">
    <source>
        <dbReference type="ARBA" id="ARBA00000085"/>
    </source>
</evidence>
<feature type="domain" description="Response regulatory" evidence="9">
    <location>
        <begin position="870"/>
        <end position="986"/>
    </location>
</feature>
<dbReference type="Pfam" id="PF05227">
    <property type="entry name" value="CHASE3"/>
    <property type="match status" value="1"/>
</dbReference>
<dbReference type="SUPFAM" id="SSF52172">
    <property type="entry name" value="CheY-like"/>
    <property type="match status" value="3"/>
</dbReference>
<evidence type="ECO:0000256" key="4">
    <source>
        <dbReference type="ARBA" id="ARBA00023012"/>
    </source>
</evidence>
<evidence type="ECO:0000256" key="3">
    <source>
        <dbReference type="ARBA" id="ARBA00022553"/>
    </source>
</evidence>
<dbReference type="SMART" id="SM00388">
    <property type="entry name" value="HisKA"/>
    <property type="match status" value="1"/>
</dbReference>
<keyword evidence="3 5" id="KW-0597">Phosphoprotein</keyword>
<dbReference type="Proteomes" id="UP000323994">
    <property type="component" value="Unassembled WGS sequence"/>
</dbReference>
<dbReference type="PANTHER" id="PTHR45339:SF1">
    <property type="entry name" value="HYBRID SIGNAL TRANSDUCTION HISTIDINE KINASE J"/>
    <property type="match status" value="1"/>
</dbReference>
<evidence type="ECO:0000256" key="5">
    <source>
        <dbReference type="PROSITE-ProRule" id="PRU00169"/>
    </source>
</evidence>
<feature type="modified residue" description="4-aspartylphosphate" evidence="5">
    <location>
        <position position="919"/>
    </location>
</feature>
<dbReference type="Pfam" id="PF00512">
    <property type="entry name" value="HisKA"/>
    <property type="match status" value="1"/>
</dbReference>
<dbReference type="Gene3D" id="3.30.450.40">
    <property type="match status" value="1"/>
</dbReference>